<dbReference type="Proteomes" id="UP000054770">
    <property type="component" value="Unassembled WGS sequence"/>
</dbReference>
<keyword evidence="3" id="KW-1185">Reference proteome</keyword>
<comment type="caution">
    <text evidence="2">The sequence shown here is derived from an EMBL/GenBank/DDBJ whole genome shotgun (WGS) entry which is preliminary data.</text>
</comment>
<sequence>MGRWRLGWGGGRGGLHRLMRLGFYGTCIGFGLFALPLSGAGLTFFAAAKKVSKESSFPTPILASRRQTAPSEWSNRGSVVSGVSSLLACRRGAHVAPLYEVDQQSFIRPRATRSPVRQNRNPKPIATSTSYVRACCMLLFTTASRPVVGHAVPRRMYDCCSTPCRGATCAPFLHANKDETPLATLPRLDHSEGAVWRRMASIGGGKLLSLLTFFAAAKKVSPAPDRGRANKPKPIQVS</sequence>
<evidence type="ECO:0000256" key="1">
    <source>
        <dbReference type="SAM" id="Phobius"/>
    </source>
</evidence>
<protein>
    <submittedName>
        <fullName evidence="2">Uncharacterized protein</fullName>
    </submittedName>
</protein>
<reference evidence="2" key="1">
    <citation type="submission" date="2016-01" db="EMBL/GenBank/DDBJ databases">
        <authorList>
            <person name="Peeters C."/>
        </authorList>
    </citation>
    <scope>NUCLEOTIDE SEQUENCE [LARGE SCALE GENOMIC DNA]</scope>
    <source>
        <strain evidence="2">LMG 22940</strain>
    </source>
</reference>
<keyword evidence="1" id="KW-1133">Transmembrane helix</keyword>
<organism evidence="2 3">
    <name type="scientific">Caballeronia choica</name>
    <dbReference type="NCBI Taxonomy" id="326476"/>
    <lineage>
        <taxon>Bacteria</taxon>
        <taxon>Pseudomonadati</taxon>
        <taxon>Pseudomonadota</taxon>
        <taxon>Betaproteobacteria</taxon>
        <taxon>Burkholderiales</taxon>
        <taxon>Burkholderiaceae</taxon>
        <taxon>Caballeronia</taxon>
    </lineage>
</organism>
<keyword evidence="1" id="KW-0812">Transmembrane</keyword>
<dbReference type="EMBL" id="FCON02000017">
    <property type="protein sequence ID" value="SAL44949.1"/>
    <property type="molecule type" value="Genomic_DNA"/>
</dbReference>
<evidence type="ECO:0000313" key="3">
    <source>
        <dbReference type="Proteomes" id="UP000054770"/>
    </source>
</evidence>
<dbReference type="AlphaFoldDB" id="A0A158HLS4"/>
<feature type="transmembrane region" description="Helical" evidence="1">
    <location>
        <begin position="21"/>
        <end position="48"/>
    </location>
</feature>
<name>A0A158HLS4_9BURK</name>
<proteinExistence type="predicted"/>
<keyword evidence="1" id="KW-0472">Membrane</keyword>
<evidence type="ECO:0000313" key="2">
    <source>
        <dbReference type="EMBL" id="SAL44949.1"/>
    </source>
</evidence>
<gene>
    <name evidence="2" type="ORF">AWB68_02122</name>
</gene>
<accession>A0A158HLS4</accession>